<dbReference type="GO" id="GO:0016020">
    <property type="term" value="C:membrane"/>
    <property type="evidence" value="ECO:0007669"/>
    <property type="project" value="UniProtKB-SubCell"/>
</dbReference>
<name>A0A3L6FRG7_MAIZE</name>
<dbReference type="EMBL" id="NCVQ01000003">
    <property type="protein sequence ID" value="PWZ37508.1"/>
    <property type="molecule type" value="Genomic_DNA"/>
</dbReference>
<proteinExistence type="predicted"/>
<evidence type="ECO:0000313" key="5">
    <source>
        <dbReference type="EMBL" id="PWZ37508.1"/>
    </source>
</evidence>
<organism evidence="5 6">
    <name type="scientific">Zea mays</name>
    <name type="common">Maize</name>
    <dbReference type="NCBI Taxonomy" id="4577"/>
    <lineage>
        <taxon>Eukaryota</taxon>
        <taxon>Viridiplantae</taxon>
        <taxon>Streptophyta</taxon>
        <taxon>Embryophyta</taxon>
        <taxon>Tracheophyta</taxon>
        <taxon>Spermatophyta</taxon>
        <taxon>Magnoliopsida</taxon>
        <taxon>Liliopsida</taxon>
        <taxon>Poales</taxon>
        <taxon>Poaceae</taxon>
        <taxon>PACMAD clade</taxon>
        <taxon>Panicoideae</taxon>
        <taxon>Andropogonodae</taxon>
        <taxon>Andropogoneae</taxon>
        <taxon>Tripsacinae</taxon>
        <taxon>Zea</taxon>
    </lineage>
</organism>
<keyword evidence="3" id="KW-0472">Membrane</keyword>
<accession>A0A3L6FRG7</accession>
<evidence type="ECO:0000313" key="6">
    <source>
        <dbReference type="Proteomes" id="UP000251960"/>
    </source>
</evidence>
<dbReference type="AlphaFoldDB" id="A0A3L6FRG7"/>
<evidence type="ECO:0008006" key="7">
    <source>
        <dbReference type="Google" id="ProtNLM"/>
    </source>
</evidence>
<gene>
    <name evidence="5" type="ORF">Zm00014a_001963</name>
</gene>
<dbReference type="Proteomes" id="UP000251960">
    <property type="component" value="Chromosome 2"/>
</dbReference>
<evidence type="ECO:0000256" key="2">
    <source>
        <dbReference type="ARBA" id="ARBA00022692"/>
    </source>
</evidence>
<evidence type="ECO:0000256" key="4">
    <source>
        <dbReference type="SAM" id="MobiDB-lite"/>
    </source>
</evidence>
<feature type="compositionally biased region" description="Polar residues" evidence="4">
    <location>
        <begin position="1"/>
        <end position="15"/>
    </location>
</feature>
<dbReference type="ExpressionAtlas" id="A0A3L6FRG7">
    <property type="expression patterns" value="baseline and differential"/>
</dbReference>
<dbReference type="SUPFAM" id="SSF103506">
    <property type="entry name" value="Mitochondrial carrier"/>
    <property type="match status" value="1"/>
</dbReference>
<dbReference type="InterPro" id="IPR023395">
    <property type="entry name" value="MCP_dom_sf"/>
</dbReference>
<reference evidence="5 6" key="1">
    <citation type="journal article" date="2018" name="Nat. Genet.">
        <title>Extensive intraspecific gene order and gene structural variations between Mo17 and other maize genomes.</title>
        <authorList>
            <person name="Sun S."/>
            <person name="Zhou Y."/>
            <person name="Chen J."/>
            <person name="Shi J."/>
            <person name="Zhao H."/>
            <person name="Zhao H."/>
            <person name="Song W."/>
            <person name="Zhang M."/>
            <person name="Cui Y."/>
            <person name="Dong X."/>
            <person name="Liu H."/>
            <person name="Ma X."/>
            <person name="Jiao Y."/>
            <person name="Wang B."/>
            <person name="Wei X."/>
            <person name="Stein J.C."/>
            <person name="Glaubitz J.C."/>
            <person name="Lu F."/>
            <person name="Yu G."/>
            <person name="Liang C."/>
            <person name="Fengler K."/>
            <person name="Li B."/>
            <person name="Rafalski A."/>
            <person name="Schnable P.S."/>
            <person name="Ware D.H."/>
            <person name="Buckler E.S."/>
            <person name="Lai J."/>
        </authorList>
    </citation>
    <scope>NUCLEOTIDE SEQUENCE [LARGE SCALE GENOMIC DNA]</scope>
    <source>
        <strain evidence="6">cv. Missouri 17</strain>
        <tissue evidence="5">Seedling</tissue>
    </source>
</reference>
<protein>
    <recommendedName>
        <fullName evidence="7">Mitochondrial substrate carrier family protein</fullName>
    </recommendedName>
</protein>
<evidence type="ECO:0000256" key="1">
    <source>
        <dbReference type="ARBA" id="ARBA00004370"/>
    </source>
</evidence>
<sequence length="168" mass="18033">MEDSVTRATRLSVRQRSAPPPSPCTPSTRWAPAVGGPAQAASGPVGFYSGIGWSIMGKLPGLGAHFGTYELLTDGREDNYVYYSEAMLAGIVAGAVETVFCTPFELFKLRKLVSFVIPSKAMGPANVVKDHFQWFSTVAGYVLDITVWNNTAGLLSDLSPSIPTCWVL</sequence>
<comment type="subcellular location">
    <subcellularLocation>
        <location evidence="1">Membrane</location>
    </subcellularLocation>
</comment>
<keyword evidence="2" id="KW-0812">Transmembrane</keyword>
<feature type="region of interest" description="Disordered" evidence="4">
    <location>
        <begin position="1"/>
        <end position="30"/>
    </location>
</feature>
<evidence type="ECO:0000256" key="3">
    <source>
        <dbReference type="ARBA" id="ARBA00023136"/>
    </source>
</evidence>
<comment type="caution">
    <text evidence="5">The sequence shown here is derived from an EMBL/GenBank/DDBJ whole genome shotgun (WGS) entry which is preliminary data.</text>
</comment>
<dbReference type="Gene3D" id="1.50.40.10">
    <property type="entry name" value="Mitochondrial carrier domain"/>
    <property type="match status" value="1"/>
</dbReference>